<proteinExistence type="predicted"/>
<evidence type="ECO:0008006" key="3">
    <source>
        <dbReference type="Google" id="ProtNLM"/>
    </source>
</evidence>
<keyword evidence="2" id="KW-1185">Reference proteome</keyword>
<gene>
    <name evidence="1" type="ORF">WN51_03638</name>
</gene>
<organism evidence="1 2">
    <name type="scientific">Melipona quadrifasciata</name>
    <dbReference type="NCBI Taxonomy" id="166423"/>
    <lineage>
        <taxon>Eukaryota</taxon>
        <taxon>Metazoa</taxon>
        <taxon>Ecdysozoa</taxon>
        <taxon>Arthropoda</taxon>
        <taxon>Hexapoda</taxon>
        <taxon>Insecta</taxon>
        <taxon>Pterygota</taxon>
        <taxon>Neoptera</taxon>
        <taxon>Endopterygota</taxon>
        <taxon>Hymenoptera</taxon>
        <taxon>Apocrita</taxon>
        <taxon>Aculeata</taxon>
        <taxon>Apoidea</taxon>
        <taxon>Anthophila</taxon>
        <taxon>Apidae</taxon>
        <taxon>Melipona</taxon>
    </lineage>
</organism>
<protein>
    <recommendedName>
        <fullName evidence="3">Nucleic-acid-binding protein from mobile element jockey</fullName>
    </recommendedName>
</protein>
<dbReference type="EMBL" id="KQ435829">
    <property type="protein sequence ID" value="KOX71827.1"/>
    <property type="molecule type" value="Genomic_DNA"/>
</dbReference>
<sequence>SENVLITFEGSVLPEKIQLYGLLRKTITPYIESVKTCRNCYKYGHVTKFSRSPKTCINCGQATRDKERNCQAKATKYLHCRQDYSTFENNCIRIRTNKEVNTIPAYNDVSVYEAMIMAKNKLGV</sequence>
<evidence type="ECO:0000313" key="1">
    <source>
        <dbReference type="EMBL" id="KOX71827.1"/>
    </source>
</evidence>
<dbReference type="OrthoDB" id="7616808at2759"/>
<evidence type="ECO:0000313" key="2">
    <source>
        <dbReference type="Proteomes" id="UP000053105"/>
    </source>
</evidence>
<name>A0A0M8ZVJ7_9HYME</name>
<accession>A0A0M8ZVJ7</accession>
<dbReference type="STRING" id="166423.A0A0M8ZVJ7"/>
<dbReference type="Proteomes" id="UP000053105">
    <property type="component" value="Unassembled WGS sequence"/>
</dbReference>
<reference evidence="1 2" key="1">
    <citation type="submission" date="2015-07" db="EMBL/GenBank/DDBJ databases">
        <title>The genome of Melipona quadrifasciata.</title>
        <authorList>
            <person name="Pan H."/>
            <person name="Kapheim K."/>
        </authorList>
    </citation>
    <scope>NUCLEOTIDE SEQUENCE [LARGE SCALE GENOMIC DNA]</scope>
    <source>
        <strain evidence="1">0111107301</strain>
        <tissue evidence="1">Whole body</tissue>
    </source>
</reference>
<feature type="non-terminal residue" evidence="1">
    <location>
        <position position="1"/>
    </location>
</feature>
<dbReference type="AlphaFoldDB" id="A0A0M8ZVJ7"/>